<evidence type="ECO:0000256" key="2">
    <source>
        <dbReference type="ARBA" id="ARBA00023002"/>
    </source>
</evidence>
<dbReference type="InterPro" id="IPR013785">
    <property type="entry name" value="Aldolase_TIM"/>
</dbReference>
<sequence length="393" mass="42980">MKEKFKPLFEAYTFNNGTTAKNRLAIAPLTHWSADSDGHATSAELAYLKARAHGFGLFISAAMAVSREGIAFTGQPAAYRDVDEDSMAKRAAVMKREGALAIAQLQHGGAAALTTLNGGVAFAPSLLDDQEIDTLGTKLKVKTEALTEEGIQKVIHDFAYATELAIRAGFDGIELHGANGYLLQQFFSAKTNRRTDDWGGTLEKRMRLPLAVTDAVMEVRKRMNRPDFIIGYRLTPEEPGENGLTMDDTLTLIDALADKGVQYIHMSLHGFYNKARRGAGTGVPRLQLAKERLEGRGVALIGVGGLRTPDMALEAYNSHMADFVAIGLGVLVNPNFVTLIETGKENKARKIPNIFRDAAYHQLPEPMWDQMMTFVPKGALRFATIVGKLLGWK</sequence>
<dbReference type="RefSeq" id="WP_154535047.1">
    <property type="nucleotide sequence ID" value="NZ_VUNG01000038.1"/>
</dbReference>
<evidence type="ECO:0000313" key="5">
    <source>
        <dbReference type="Proteomes" id="UP000438914"/>
    </source>
</evidence>
<proteinExistence type="predicted"/>
<dbReference type="AlphaFoldDB" id="A0A7K0KJ05"/>
<evidence type="ECO:0000256" key="1">
    <source>
        <dbReference type="ARBA" id="ARBA00022630"/>
    </source>
</evidence>
<dbReference type="Gene3D" id="3.20.20.70">
    <property type="entry name" value="Aldolase class I"/>
    <property type="match status" value="1"/>
</dbReference>
<dbReference type="InterPro" id="IPR051799">
    <property type="entry name" value="NADH_flavin_oxidoreductase"/>
</dbReference>
<accession>A0A7K0KJ05</accession>
<dbReference type="GO" id="GO:0016491">
    <property type="term" value="F:oxidoreductase activity"/>
    <property type="evidence" value="ECO:0007669"/>
    <property type="project" value="UniProtKB-KW"/>
</dbReference>
<dbReference type="CDD" id="cd04735">
    <property type="entry name" value="OYE_like_4_FMN"/>
    <property type="match status" value="1"/>
</dbReference>
<gene>
    <name evidence="4" type="ORF">FYJ73_12425</name>
</gene>
<dbReference type="EMBL" id="VUNG01000038">
    <property type="protein sequence ID" value="MST85460.1"/>
    <property type="molecule type" value="Genomic_DNA"/>
</dbReference>
<dbReference type="SUPFAM" id="SSF51395">
    <property type="entry name" value="FMN-linked oxidoreductases"/>
    <property type="match status" value="1"/>
</dbReference>
<dbReference type="InterPro" id="IPR001155">
    <property type="entry name" value="OxRdtase_FMN_N"/>
</dbReference>
<dbReference type="GO" id="GO:0010181">
    <property type="term" value="F:FMN binding"/>
    <property type="evidence" value="ECO:0007669"/>
    <property type="project" value="InterPro"/>
</dbReference>
<feature type="domain" description="NADH:flavin oxidoreductase/NADH oxidase N-terminal" evidence="3">
    <location>
        <begin position="8"/>
        <end position="345"/>
    </location>
</feature>
<keyword evidence="5" id="KW-1185">Reference proteome</keyword>
<keyword evidence="1" id="KW-0285">Flavoprotein</keyword>
<evidence type="ECO:0000313" key="4">
    <source>
        <dbReference type="EMBL" id="MST85460.1"/>
    </source>
</evidence>
<organism evidence="4 5">
    <name type="scientific">Hallella mizrahii</name>
    <dbReference type="NCBI Taxonomy" id="2606637"/>
    <lineage>
        <taxon>Bacteria</taxon>
        <taxon>Pseudomonadati</taxon>
        <taxon>Bacteroidota</taxon>
        <taxon>Bacteroidia</taxon>
        <taxon>Bacteroidales</taxon>
        <taxon>Prevotellaceae</taxon>
        <taxon>Hallella</taxon>
    </lineage>
</organism>
<protein>
    <submittedName>
        <fullName evidence="4">NADH-dependent flavin oxidoreductase</fullName>
    </submittedName>
</protein>
<name>A0A7K0KJ05_9BACT</name>
<keyword evidence="2" id="KW-0560">Oxidoreductase</keyword>
<dbReference type="Pfam" id="PF00724">
    <property type="entry name" value="Oxidored_FMN"/>
    <property type="match status" value="1"/>
</dbReference>
<dbReference type="PANTHER" id="PTHR43656">
    <property type="entry name" value="BINDING OXIDOREDUCTASE, PUTATIVE (AFU_ORTHOLOGUE AFUA_2G08260)-RELATED"/>
    <property type="match status" value="1"/>
</dbReference>
<reference evidence="4 5" key="1">
    <citation type="submission" date="2019-08" db="EMBL/GenBank/DDBJ databases">
        <title>In-depth cultivation of the pig gut microbiome towards novel bacterial diversity and tailored functional studies.</title>
        <authorList>
            <person name="Wylensek D."/>
            <person name="Hitch T.C.A."/>
            <person name="Clavel T."/>
        </authorList>
    </citation>
    <scope>NUCLEOTIDE SEQUENCE [LARGE SCALE GENOMIC DNA]</scope>
    <source>
        <strain evidence="4 5">LKV-178-WT-2A</strain>
    </source>
</reference>
<evidence type="ECO:0000259" key="3">
    <source>
        <dbReference type="Pfam" id="PF00724"/>
    </source>
</evidence>
<dbReference type="PANTHER" id="PTHR43656:SF2">
    <property type="entry name" value="BINDING OXIDOREDUCTASE, PUTATIVE (AFU_ORTHOLOGUE AFUA_2G08260)-RELATED"/>
    <property type="match status" value="1"/>
</dbReference>
<dbReference type="Proteomes" id="UP000438914">
    <property type="component" value="Unassembled WGS sequence"/>
</dbReference>
<comment type="caution">
    <text evidence="4">The sequence shown here is derived from an EMBL/GenBank/DDBJ whole genome shotgun (WGS) entry which is preliminary data.</text>
</comment>